<dbReference type="SMART" id="SM00091">
    <property type="entry name" value="PAS"/>
    <property type="match status" value="2"/>
</dbReference>
<dbReference type="SUPFAM" id="SSF55785">
    <property type="entry name" value="PYP-like sensor domain (PAS domain)"/>
    <property type="match status" value="2"/>
</dbReference>
<evidence type="ECO:0000259" key="7">
    <source>
        <dbReference type="PROSITE" id="PS50112"/>
    </source>
</evidence>
<evidence type="ECO:0000256" key="1">
    <source>
        <dbReference type="ARBA" id="ARBA00004123"/>
    </source>
</evidence>
<dbReference type="GO" id="GO:0003700">
    <property type="term" value="F:DNA-binding transcription factor activity"/>
    <property type="evidence" value="ECO:0007669"/>
    <property type="project" value="InterPro"/>
</dbReference>
<keyword evidence="6" id="KW-0539">Nucleus</keyword>
<dbReference type="Gene3D" id="4.10.280.10">
    <property type="entry name" value="Helix-loop-helix DNA-binding domain"/>
    <property type="match status" value="1"/>
</dbReference>
<keyword evidence="4" id="KW-0238">DNA-binding</keyword>
<dbReference type="InterPro" id="IPR036638">
    <property type="entry name" value="HLH_DNA-bd_sf"/>
</dbReference>
<feature type="domain" description="PAS" evidence="7">
    <location>
        <begin position="337"/>
        <end position="392"/>
    </location>
</feature>
<feature type="domain" description="BHLH" evidence="8">
    <location>
        <begin position="60"/>
        <end position="113"/>
    </location>
</feature>
<name>A0A443SMB5_9ACAR</name>
<dbReference type="GO" id="GO:0005667">
    <property type="term" value="C:transcription regulator complex"/>
    <property type="evidence" value="ECO:0007669"/>
    <property type="project" value="InterPro"/>
</dbReference>
<dbReference type="CDD" id="cd00130">
    <property type="entry name" value="PAS"/>
    <property type="match status" value="2"/>
</dbReference>
<organism evidence="9 10">
    <name type="scientific">Leptotrombidium deliense</name>
    <dbReference type="NCBI Taxonomy" id="299467"/>
    <lineage>
        <taxon>Eukaryota</taxon>
        <taxon>Metazoa</taxon>
        <taxon>Ecdysozoa</taxon>
        <taxon>Arthropoda</taxon>
        <taxon>Chelicerata</taxon>
        <taxon>Arachnida</taxon>
        <taxon>Acari</taxon>
        <taxon>Acariformes</taxon>
        <taxon>Trombidiformes</taxon>
        <taxon>Prostigmata</taxon>
        <taxon>Anystina</taxon>
        <taxon>Parasitengona</taxon>
        <taxon>Trombiculoidea</taxon>
        <taxon>Trombiculidae</taxon>
        <taxon>Leptotrombidium</taxon>
    </lineage>
</organism>
<dbReference type="SUPFAM" id="SSF47459">
    <property type="entry name" value="HLH, helix-loop-helix DNA-binding domain"/>
    <property type="match status" value="1"/>
</dbReference>
<dbReference type="Pfam" id="PF00010">
    <property type="entry name" value="HLH"/>
    <property type="match status" value="1"/>
</dbReference>
<evidence type="ECO:0000256" key="4">
    <source>
        <dbReference type="ARBA" id="ARBA00023125"/>
    </source>
</evidence>
<dbReference type="PANTHER" id="PTHR23042">
    <property type="entry name" value="CIRCADIAN PROTEIN CLOCK/ARNT/BMAL/PAS"/>
    <property type="match status" value="1"/>
</dbReference>
<dbReference type="PRINTS" id="PR00785">
    <property type="entry name" value="NCTRNSLOCATR"/>
</dbReference>
<comment type="caution">
    <text evidence="9">The sequence shown here is derived from an EMBL/GenBank/DDBJ whole genome shotgun (WGS) entry which is preliminary data.</text>
</comment>
<dbReference type="GO" id="GO:0046983">
    <property type="term" value="F:protein dimerization activity"/>
    <property type="evidence" value="ECO:0007669"/>
    <property type="project" value="InterPro"/>
</dbReference>
<dbReference type="GO" id="GO:0045944">
    <property type="term" value="P:positive regulation of transcription by RNA polymerase II"/>
    <property type="evidence" value="ECO:0007669"/>
    <property type="project" value="UniProtKB-ARBA"/>
</dbReference>
<keyword evidence="10" id="KW-1185">Reference proteome</keyword>
<dbReference type="InterPro" id="IPR001067">
    <property type="entry name" value="Nuc_translocat"/>
</dbReference>
<gene>
    <name evidence="9" type="ORF">B4U80_06238</name>
</gene>
<dbReference type="Gene3D" id="3.30.450.20">
    <property type="entry name" value="PAS domain"/>
    <property type="match status" value="2"/>
</dbReference>
<dbReference type="PROSITE" id="PS50112">
    <property type="entry name" value="PAS"/>
    <property type="match status" value="2"/>
</dbReference>
<dbReference type="InterPro" id="IPR011598">
    <property type="entry name" value="bHLH_dom"/>
</dbReference>
<dbReference type="GO" id="GO:0005737">
    <property type="term" value="C:cytoplasm"/>
    <property type="evidence" value="ECO:0007669"/>
    <property type="project" value="InterPro"/>
</dbReference>
<dbReference type="STRING" id="299467.A0A443SMB5"/>
<dbReference type="InterPro" id="IPR050933">
    <property type="entry name" value="Circadian_TF"/>
</dbReference>
<dbReference type="InterPro" id="IPR000014">
    <property type="entry name" value="PAS"/>
</dbReference>
<dbReference type="SMART" id="SM00353">
    <property type="entry name" value="HLH"/>
    <property type="match status" value="1"/>
</dbReference>
<evidence type="ECO:0000313" key="9">
    <source>
        <dbReference type="EMBL" id="RWS28670.1"/>
    </source>
</evidence>
<dbReference type="OrthoDB" id="71302at2759"/>
<evidence type="ECO:0000256" key="3">
    <source>
        <dbReference type="ARBA" id="ARBA00023015"/>
    </source>
</evidence>
<proteinExistence type="predicted"/>
<keyword evidence="2" id="KW-0677">Repeat</keyword>
<accession>A0A443SMB5</accession>
<evidence type="ECO:0000256" key="6">
    <source>
        <dbReference type="ARBA" id="ARBA00023242"/>
    </source>
</evidence>
<dbReference type="Pfam" id="PF14598">
    <property type="entry name" value="PAS_11"/>
    <property type="match status" value="1"/>
</dbReference>
<keyword evidence="3" id="KW-0805">Transcription regulation</keyword>
<dbReference type="Proteomes" id="UP000288716">
    <property type="component" value="Unassembled WGS sequence"/>
</dbReference>
<protein>
    <submittedName>
        <fullName evidence="9">Protein cycle-like protein</fullName>
    </submittedName>
</protein>
<dbReference type="AlphaFoldDB" id="A0A443SMB5"/>
<reference evidence="9 10" key="1">
    <citation type="journal article" date="2018" name="Gigascience">
        <title>Genomes of trombidid mites reveal novel predicted allergens and laterally-transferred genes associated with secondary metabolism.</title>
        <authorList>
            <person name="Dong X."/>
            <person name="Chaisiri K."/>
            <person name="Xia D."/>
            <person name="Armstrong S.D."/>
            <person name="Fang Y."/>
            <person name="Donnelly M.J."/>
            <person name="Kadowaki T."/>
            <person name="McGarry J.W."/>
            <person name="Darby A.C."/>
            <person name="Makepeace B.L."/>
        </authorList>
    </citation>
    <scope>NUCLEOTIDE SEQUENCE [LARGE SCALE GENOMIC DNA]</scope>
    <source>
        <strain evidence="9">UoL-UT</strain>
    </source>
</reference>
<keyword evidence="5" id="KW-0804">Transcription</keyword>
<comment type="subcellular location">
    <subcellularLocation>
        <location evidence="1">Nucleus</location>
    </subcellularLocation>
</comment>
<evidence type="ECO:0000256" key="2">
    <source>
        <dbReference type="ARBA" id="ARBA00022737"/>
    </source>
</evidence>
<dbReference type="Pfam" id="PF00989">
    <property type="entry name" value="PAS"/>
    <property type="match status" value="1"/>
</dbReference>
<evidence type="ECO:0000313" key="10">
    <source>
        <dbReference type="Proteomes" id="UP000288716"/>
    </source>
</evidence>
<feature type="domain" description="PAS" evidence="7">
    <location>
        <begin position="132"/>
        <end position="197"/>
    </location>
</feature>
<dbReference type="GO" id="GO:0005634">
    <property type="term" value="C:nucleus"/>
    <property type="evidence" value="ECO:0007669"/>
    <property type="project" value="UniProtKB-SubCell"/>
</dbReference>
<dbReference type="VEuPathDB" id="VectorBase:LDEU003372"/>
<evidence type="ECO:0000259" key="8">
    <source>
        <dbReference type="PROSITE" id="PS50888"/>
    </source>
</evidence>
<evidence type="ECO:0000256" key="5">
    <source>
        <dbReference type="ARBA" id="ARBA00023163"/>
    </source>
</evidence>
<dbReference type="EMBL" id="NCKV01001271">
    <property type="protein sequence ID" value="RWS28670.1"/>
    <property type="molecule type" value="Genomic_DNA"/>
</dbReference>
<sequence>MNFHSNLNRNEISFEIAAEMNTSFINPMVTTIPLNSFANYTSHKQSTQSNYNEICSMDDCKKQNHSEIEKRRRDKMNHYIVELSHMIPMCGAMPRKLDKLTVLRMAVQHIKALKSNIEIYSGGAQEKPSFLSDDILMDIISKTSDGFMFVVSCEGAKILYVSQSVSKVLNYSQEDLVAQNWFNFLHHKDVSKVKEQLSSSDLFPKEKLIDAKTMLPIKTRLPPRSEWKRCPGARRSFFCRMKYKSAPETKYDTETTNRVYKKKRSNSLEPKYCVLHCIGYLTVLGSERMSTENELEQENEHINCLVAVGRTLANCVPQTDTNIELRSLEFVSRHTKDGKFSFVDHRATFILGYLPQELLGTTFYEYCHPEDTKSIHETIKSGNFIRNIITDYSINFSVLQMNSSNSVSKNCRFRNKCGYYIHLRTVWRVINNPWTKDFEFFIAKHTYIANFDAENCGEPKLRPLTKKSNTPVVTFSTSFDEKNNFTAIETCSEKKKQNTTNVIENDIQWNRENEANNIDFHQPNQVTKSFNENFGFEKLHPNLESGICEQLSHGRNGSLINENITQSEQTFVDTSIPMENNQIMNNFWSTLSIASSNENSSTSSLTNTSSNNSNQDLLLDYNSFDKSVESCKPLSLDFNNHDDNDECTMALIKSLLESDADLSTVDFNSIN</sequence>
<dbReference type="InterPro" id="IPR035965">
    <property type="entry name" value="PAS-like_dom_sf"/>
</dbReference>
<dbReference type="InterPro" id="IPR013767">
    <property type="entry name" value="PAS_fold"/>
</dbReference>
<dbReference type="GO" id="GO:0003677">
    <property type="term" value="F:DNA binding"/>
    <property type="evidence" value="ECO:0007669"/>
    <property type="project" value="UniProtKB-KW"/>
</dbReference>
<dbReference type="PROSITE" id="PS50888">
    <property type="entry name" value="BHLH"/>
    <property type="match status" value="1"/>
</dbReference>